<keyword evidence="5 6" id="KW-0472">Membrane</keyword>
<evidence type="ECO:0000256" key="6">
    <source>
        <dbReference type="SAM" id="Phobius"/>
    </source>
</evidence>
<dbReference type="GO" id="GO:0005886">
    <property type="term" value="C:plasma membrane"/>
    <property type="evidence" value="ECO:0007669"/>
    <property type="project" value="UniProtKB-SubCell"/>
</dbReference>
<keyword evidence="2" id="KW-1003">Cell membrane</keyword>
<feature type="transmembrane region" description="Helical" evidence="6">
    <location>
        <begin position="288"/>
        <end position="309"/>
    </location>
</feature>
<evidence type="ECO:0000256" key="2">
    <source>
        <dbReference type="ARBA" id="ARBA00022475"/>
    </source>
</evidence>
<dbReference type="OrthoDB" id="8708623at2"/>
<dbReference type="CDD" id="cd17473">
    <property type="entry name" value="MFS_arabinose_efflux_permease_like"/>
    <property type="match status" value="1"/>
</dbReference>
<dbReference type="Proteomes" id="UP000320300">
    <property type="component" value="Unassembled WGS sequence"/>
</dbReference>
<organism evidence="8 9">
    <name type="scientific">Pedobacter westerhofensis</name>
    <dbReference type="NCBI Taxonomy" id="425512"/>
    <lineage>
        <taxon>Bacteria</taxon>
        <taxon>Pseudomonadati</taxon>
        <taxon>Bacteroidota</taxon>
        <taxon>Sphingobacteriia</taxon>
        <taxon>Sphingobacteriales</taxon>
        <taxon>Sphingobacteriaceae</taxon>
        <taxon>Pedobacter</taxon>
    </lineage>
</organism>
<feature type="transmembrane region" description="Helical" evidence="6">
    <location>
        <begin position="238"/>
        <end position="255"/>
    </location>
</feature>
<dbReference type="AlphaFoldDB" id="A0A521DU02"/>
<feature type="transmembrane region" description="Helical" evidence="6">
    <location>
        <begin position="325"/>
        <end position="346"/>
    </location>
</feature>
<feature type="transmembrane region" description="Helical" evidence="6">
    <location>
        <begin position="102"/>
        <end position="120"/>
    </location>
</feature>
<sequence>MNNLSKIGIFTLLLISSLTIMVGTVIAPSLTEISKHLGFEDNPGWLITLPSLGVVLFAPLMGWLIDRKGAYTMICWGLIPYALFGVAGAVLHAPYLVIADRILLGAATAAIQTAGTTLIADLFDGEKRMKMIAWQGMSIELGGVVFLSIGGLLGEQGWYFPFFIYLIALICFILVLVSIPKLIKANVNIEISKSKKVSKGLITIVCSAVFAMILFFTAFTVLPIYLTGIFQFSESQTGYFMAFISLVAVAAASQMPKIAERLGNLNTVALGFLFFMLGLLLFSLSSVVILLIVGAIAMGIGFGFTVPLLNHMTVEESDTSNRGSYLGYFSIGIFGGQFLSSFIILLSSDSKTLFMIAALFATIVAIVIILIALMSKQGKHKSMTN</sequence>
<feature type="transmembrane region" description="Helical" evidence="6">
    <location>
        <begin position="352"/>
        <end position="373"/>
    </location>
</feature>
<keyword evidence="4 6" id="KW-1133">Transmembrane helix</keyword>
<evidence type="ECO:0000313" key="8">
    <source>
        <dbReference type="EMBL" id="SMO74601.1"/>
    </source>
</evidence>
<evidence type="ECO:0000313" key="9">
    <source>
        <dbReference type="Proteomes" id="UP000320300"/>
    </source>
</evidence>
<dbReference type="EMBL" id="FXTN01000006">
    <property type="protein sequence ID" value="SMO74601.1"/>
    <property type="molecule type" value="Genomic_DNA"/>
</dbReference>
<evidence type="ECO:0000256" key="1">
    <source>
        <dbReference type="ARBA" id="ARBA00004651"/>
    </source>
</evidence>
<feature type="transmembrane region" description="Helical" evidence="6">
    <location>
        <begin position="77"/>
        <end position="96"/>
    </location>
</feature>
<reference evidence="8 9" key="1">
    <citation type="submission" date="2017-05" db="EMBL/GenBank/DDBJ databases">
        <authorList>
            <person name="Varghese N."/>
            <person name="Submissions S."/>
        </authorList>
    </citation>
    <scope>NUCLEOTIDE SEQUENCE [LARGE SCALE GENOMIC DNA]</scope>
    <source>
        <strain evidence="8 9">DSM 19036</strain>
    </source>
</reference>
<comment type="subcellular location">
    <subcellularLocation>
        <location evidence="1">Cell membrane</location>
        <topology evidence="1">Multi-pass membrane protein</topology>
    </subcellularLocation>
</comment>
<dbReference type="PANTHER" id="PTHR43124">
    <property type="entry name" value="PURINE EFFLUX PUMP PBUE"/>
    <property type="match status" value="1"/>
</dbReference>
<dbReference type="PRINTS" id="PR01035">
    <property type="entry name" value="TCRTETA"/>
</dbReference>
<feature type="transmembrane region" description="Helical" evidence="6">
    <location>
        <begin position="200"/>
        <end position="226"/>
    </location>
</feature>
<keyword evidence="9" id="KW-1185">Reference proteome</keyword>
<gene>
    <name evidence="8" type="ORF">SAMN06265348_106132</name>
</gene>
<evidence type="ECO:0000256" key="3">
    <source>
        <dbReference type="ARBA" id="ARBA00022692"/>
    </source>
</evidence>
<evidence type="ECO:0000259" key="7">
    <source>
        <dbReference type="PROSITE" id="PS50850"/>
    </source>
</evidence>
<feature type="transmembrane region" description="Helical" evidence="6">
    <location>
        <begin position="132"/>
        <end position="153"/>
    </location>
</feature>
<feature type="transmembrane region" description="Helical" evidence="6">
    <location>
        <begin position="159"/>
        <end position="179"/>
    </location>
</feature>
<evidence type="ECO:0000256" key="4">
    <source>
        <dbReference type="ARBA" id="ARBA00022989"/>
    </source>
</evidence>
<name>A0A521DU02_9SPHI</name>
<feature type="transmembrane region" description="Helical" evidence="6">
    <location>
        <begin position="262"/>
        <end position="282"/>
    </location>
</feature>
<dbReference type="SUPFAM" id="SSF103473">
    <property type="entry name" value="MFS general substrate transporter"/>
    <property type="match status" value="1"/>
</dbReference>
<dbReference type="InterPro" id="IPR001958">
    <property type="entry name" value="Tet-R_TetA/multi-R_MdtG-like"/>
</dbReference>
<feature type="domain" description="Major facilitator superfamily (MFS) profile" evidence="7">
    <location>
        <begin position="8"/>
        <end position="376"/>
    </location>
</feature>
<keyword evidence="3 6" id="KW-0812">Transmembrane</keyword>
<accession>A0A521DU02</accession>
<dbReference type="Pfam" id="PF07690">
    <property type="entry name" value="MFS_1"/>
    <property type="match status" value="1"/>
</dbReference>
<dbReference type="PANTHER" id="PTHR43124:SF3">
    <property type="entry name" value="CHLORAMPHENICOL EFFLUX PUMP RV0191"/>
    <property type="match status" value="1"/>
</dbReference>
<proteinExistence type="predicted"/>
<dbReference type="RefSeq" id="WP_142528600.1">
    <property type="nucleotide sequence ID" value="NZ_CBCSJO010000006.1"/>
</dbReference>
<dbReference type="InterPro" id="IPR050189">
    <property type="entry name" value="MFS_Efflux_Transporters"/>
</dbReference>
<dbReference type="GO" id="GO:0022857">
    <property type="term" value="F:transmembrane transporter activity"/>
    <property type="evidence" value="ECO:0007669"/>
    <property type="project" value="InterPro"/>
</dbReference>
<dbReference type="Gene3D" id="1.20.1250.20">
    <property type="entry name" value="MFS general substrate transporter like domains"/>
    <property type="match status" value="1"/>
</dbReference>
<evidence type="ECO:0000256" key="5">
    <source>
        <dbReference type="ARBA" id="ARBA00023136"/>
    </source>
</evidence>
<protein>
    <submittedName>
        <fullName evidence="8">Predicted arabinose efflux permease, MFS family</fullName>
    </submittedName>
</protein>
<dbReference type="InterPro" id="IPR011701">
    <property type="entry name" value="MFS"/>
</dbReference>
<dbReference type="InterPro" id="IPR020846">
    <property type="entry name" value="MFS_dom"/>
</dbReference>
<feature type="transmembrane region" description="Helical" evidence="6">
    <location>
        <begin position="47"/>
        <end position="65"/>
    </location>
</feature>
<feature type="transmembrane region" description="Helical" evidence="6">
    <location>
        <begin position="7"/>
        <end position="27"/>
    </location>
</feature>
<dbReference type="InterPro" id="IPR036259">
    <property type="entry name" value="MFS_trans_sf"/>
</dbReference>
<dbReference type="PROSITE" id="PS50850">
    <property type="entry name" value="MFS"/>
    <property type="match status" value="1"/>
</dbReference>